<evidence type="ECO:0008006" key="3">
    <source>
        <dbReference type="Google" id="ProtNLM"/>
    </source>
</evidence>
<dbReference type="InterPro" id="IPR008727">
    <property type="entry name" value="PAAR_motif"/>
</dbReference>
<dbReference type="AlphaFoldDB" id="A0A1Q9R5E2"/>
<comment type="caution">
    <text evidence="1">The sequence shown here is derived from an EMBL/GenBank/DDBJ whole genome shotgun (WGS) entry which is preliminary data.</text>
</comment>
<organism evidence="1 2">
    <name type="scientific">Pseudomonas putida</name>
    <name type="common">Arthrobacter siderocapsulatus</name>
    <dbReference type="NCBI Taxonomy" id="303"/>
    <lineage>
        <taxon>Bacteria</taxon>
        <taxon>Pseudomonadati</taxon>
        <taxon>Pseudomonadota</taxon>
        <taxon>Gammaproteobacteria</taxon>
        <taxon>Pseudomonadales</taxon>
        <taxon>Pseudomonadaceae</taxon>
        <taxon>Pseudomonas</taxon>
    </lineage>
</organism>
<dbReference type="Pfam" id="PF05488">
    <property type="entry name" value="PAAR_motif"/>
    <property type="match status" value="1"/>
</dbReference>
<dbReference type="OrthoDB" id="6860016at2"/>
<accession>A0A1Q9R5E2</accession>
<dbReference type="Proteomes" id="UP000186736">
    <property type="component" value="Unassembled WGS sequence"/>
</dbReference>
<evidence type="ECO:0000313" key="1">
    <source>
        <dbReference type="EMBL" id="OLS62630.1"/>
    </source>
</evidence>
<gene>
    <name evidence="1" type="ORF">PSEMO_23920</name>
</gene>
<evidence type="ECO:0000313" key="2">
    <source>
        <dbReference type="Proteomes" id="UP000186736"/>
    </source>
</evidence>
<dbReference type="RefSeq" id="WP_075803318.1">
    <property type="nucleotide sequence ID" value="NZ_MKZO01000020.1"/>
</dbReference>
<proteinExistence type="predicted"/>
<sequence>MKPVVRLGDTLHPYGGEVLHGRYDCDGKPVACEGDAVRCNLHGLTVIAEGSALMTMDELPVALDGHRCTCGCTLVSSLPDTQVSL</sequence>
<reference evidence="1 2" key="1">
    <citation type="submission" date="2016-10" db="EMBL/GenBank/DDBJ databases">
        <title>Genome Sequence of Pseudomonas putida GM4FR.</title>
        <authorList>
            <person name="Poehlein A."/>
            <person name="Wemheuer F."/>
            <person name="Hollensteiner J."/>
            <person name="Wemheuer B."/>
        </authorList>
    </citation>
    <scope>NUCLEOTIDE SEQUENCE [LARGE SCALE GENOMIC DNA]</scope>
    <source>
        <strain evidence="1 2">GM4FR</strain>
    </source>
</reference>
<name>A0A1Q9R5E2_PSEPU</name>
<dbReference type="EMBL" id="MKZO01000020">
    <property type="protein sequence ID" value="OLS62630.1"/>
    <property type="molecule type" value="Genomic_DNA"/>
</dbReference>
<protein>
    <recommendedName>
        <fullName evidence="3">PAAR domain-containing protein</fullName>
    </recommendedName>
</protein>
<dbReference type="CDD" id="cd14744">
    <property type="entry name" value="PAAR_CT_2"/>
    <property type="match status" value="1"/>
</dbReference>
<dbReference type="Gene3D" id="2.60.200.60">
    <property type="match status" value="1"/>
</dbReference>